<protein>
    <submittedName>
        <fullName evidence="6">Dehydrogenase</fullName>
    </submittedName>
</protein>
<reference evidence="6 7" key="1">
    <citation type="submission" date="2016-01" db="EMBL/GenBank/DDBJ databases">
        <title>Mycobacterium immunogenum strain CD11_6 genome sequencing and assembly.</title>
        <authorList>
            <person name="Kaur G."/>
            <person name="Nair G.R."/>
            <person name="Mayilraj S."/>
        </authorList>
    </citation>
    <scope>NUCLEOTIDE SEQUENCE [LARGE SCALE GENOMIC DNA]</scope>
    <source>
        <strain evidence="6 7">CD11-6</strain>
    </source>
</reference>
<sequence length="339" mass="35270">MRRLMLDGPRSLRWEDCPEPVIEQPWQALIRPVALATCDLDPAVLRGAFPLPGPFPFGHEGVAEVVAVGEEVRTVAVGDRVVVPFQISCGTCVPCVQGRTGNCANHPMMSSYGLGPMGGLEWGGLWADLARVPYADAMLVPLPQGIDPVAVASASDNIPDAFRAVGPQLAAAPGAEVLILGGPAASSIGLYAAGLAVALGASRTVYLDTDPERLAIAARLGAEPVEGAADARVGRFPITVEACGIPSALRAAINATSPDGVCTSVSVQREDVAFPLLAMYSRCCTFHTGRAHARPHIPQVLNLVASGAFDPSLVTTNVSAWDDSIDALLSTPIKLVVTK</sequence>
<proteinExistence type="predicted"/>
<dbReference type="EMBL" id="LQYE01000027">
    <property type="protein sequence ID" value="OAT68011.1"/>
    <property type="molecule type" value="Genomic_DNA"/>
</dbReference>
<feature type="domain" description="Alcohol dehydrogenase-like C-terminal" evidence="4">
    <location>
        <begin position="188"/>
        <end position="279"/>
    </location>
</feature>
<evidence type="ECO:0000256" key="1">
    <source>
        <dbReference type="ARBA" id="ARBA00001947"/>
    </source>
</evidence>
<dbReference type="PANTHER" id="PTHR42813:SF7">
    <property type="entry name" value="ALCOHOL DEHYDROGENASE (ZN-DEPENDENT)-RELATED"/>
    <property type="match status" value="1"/>
</dbReference>
<dbReference type="Gene3D" id="3.90.180.10">
    <property type="entry name" value="Medium-chain alcohol dehydrogenases, catalytic domain"/>
    <property type="match status" value="1"/>
</dbReference>
<dbReference type="InterPro" id="IPR013149">
    <property type="entry name" value="ADH-like_C"/>
</dbReference>
<dbReference type="SUPFAM" id="SSF50129">
    <property type="entry name" value="GroES-like"/>
    <property type="match status" value="1"/>
</dbReference>
<comment type="cofactor">
    <cofactor evidence="1">
        <name>Zn(2+)</name>
        <dbReference type="ChEBI" id="CHEBI:29105"/>
    </cofactor>
</comment>
<dbReference type="Pfam" id="PF08240">
    <property type="entry name" value="ADH_N"/>
    <property type="match status" value="1"/>
</dbReference>
<dbReference type="InterPro" id="IPR036291">
    <property type="entry name" value="NAD(P)-bd_dom_sf"/>
</dbReference>
<name>A0A179VAJ9_9MYCO</name>
<evidence type="ECO:0000259" key="4">
    <source>
        <dbReference type="Pfam" id="PF00107"/>
    </source>
</evidence>
<dbReference type="InterPro" id="IPR013154">
    <property type="entry name" value="ADH-like_N"/>
</dbReference>
<dbReference type="AlphaFoldDB" id="A0A179VAJ9"/>
<comment type="caution">
    <text evidence="6">The sequence shown here is derived from an EMBL/GenBank/DDBJ whole genome shotgun (WGS) entry which is preliminary data.</text>
</comment>
<evidence type="ECO:0000313" key="7">
    <source>
        <dbReference type="Proteomes" id="UP000186919"/>
    </source>
</evidence>
<organism evidence="6 7">
    <name type="scientific">Mycobacteroides immunogenum</name>
    <dbReference type="NCBI Taxonomy" id="83262"/>
    <lineage>
        <taxon>Bacteria</taxon>
        <taxon>Bacillati</taxon>
        <taxon>Actinomycetota</taxon>
        <taxon>Actinomycetes</taxon>
        <taxon>Mycobacteriales</taxon>
        <taxon>Mycobacteriaceae</taxon>
        <taxon>Mycobacteroides</taxon>
    </lineage>
</organism>
<dbReference type="Pfam" id="PF00107">
    <property type="entry name" value="ADH_zinc_N"/>
    <property type="match status" value="1"/>
</dbReference>
<dbReference type="Proteomes" id="UP000186919">
    <property type="component" value="Unassembled WGS sequence"/>
</dbReference>
<dbReference type="GO" id="GO:0046872">
    <property type="term" value="F:metal ion binding"/>
    <property type="evidence" value="ECO:0007669"/>
    <property type="project" value="UniProtKB-KW"/>
</dbReference>
<keyword evidence="2" id="KW-0479">Metal-binding</keyword>
<evidence type="ECO:0000256" key="3">
    <source>
        <dbReference type="ARBA" id="ARBA00022833"/>
    </source>
</evidence>
<feature type="domain" description="Alcohol dehydrogenase-like N-terminal" evidence="5">
    <location>
        <begin position="26"/>
        <end position="142"/>
    </location>
</feature>
<gene>
    <name evidence="6" type="ORF">AWB85_09090</name>
</gene>
<dbReference type="Gene3D" id="3.40.50.720">
    <property type="entry name" value="NAD(P)-binding Rossmann-like Domain"/>
    <property type="match status" value="1"/>
</dbReference>
<dbReference type="PANTHER" id="PTHR42813">
    <property type="entry name" value="ZINC-TYPE ALCOHOL DEHYDROGENASE-LIKE"/>
    <property type="match status" value="1"/>
</dbReference>
<evidence type="ECO:0000313" key="6">
    <source>
        <dbReference type="EMBL" id="OAT68011.1"/>
    </source>
</evidence>
<dbReference type="SUPFAM" id="SSF51735">
    <property type="entry name" value="NAD(P)-binding Rossmann-fold domains"/>
    <property type="match status" value="1"/>
</dbReference>
<dbReference type="RefSeq" id="WP_064630871.1">
    <property type="nucleotide sequence ID" value="NZ_LQYE01000027.1"/>
</dbReference>
<keyword evidence="3" id="KW-0862">Zinc</keyword>
<dbReference type="InterPro" id="IPR011032">
    <property type="entry name" value="GroES-like_sf"/>
</dbReference>
<evidence type="ECO:0000259" key="5">
    <source>
        <dbReference type="Pfam" id="PF08240"/>
    </source>
</evidence>
<accession>A0A179VAJ9</accession>
<evidence type="ECO:0000256" key="2">
    <source>
        <dbReference type="ARBA" id="ARBA00022723"/>
    </source>
</evidence>